<keyword evidence="1 4" id="KW-0489">Methyltransferase</keyword>
<dbReference type="STRING" id="106004.A0A1Y2FZW1"/>
<dbReference type="GO" id="GO:0032259">
    <property type="term" value="P:methylation"/>
    <property type="evidence" value="ECO:0007669"/>
    <property type="project" value="UniProtKB-KW"/>
</dbReference>
<keyword evidence="5" id="KW-1185">Reference proteome</keyword>
<evidence type="ECO:0000256" key="3">
    <source>
        <dbReference type="ARBA" id="ARBA00022691"/>
    </source>
</evidence>
<dbReference type="PROSITE" id="PS00092">
    <property type="entry name" value="N6_MTASE"/>
    <property type="match status" value="1"/>
</dbReference>
<dbReference type="GO" id="GO:0003676">
    <property type="term" value="F:nucleic acid binding"/>
    <property type="evidence" value="ECO:0007669"/>
    <property type="project" value="InterPro"/>
</dbReference>
<dbReference type="FunCoup" id="A0A1Y2FZW1">
    <property type="interactions" value="7"/>
</dbReference>
<dbReference type="InterPro" id="IPR029063">
    <property type="entry name" value="SAM-dependent_MTases_sf"/>
</dbReference>
<dbReference type="GO" id="GO:0005739">
    <property type="term" value="C:mitochondrion"/>
    <property type="evidence" value="ECO:0007669"/>
    <property type="project" value="TreeGrafter"/>
</dbReference>
<accession>A0A1Y2FZW1</accession>
<dbReference type="InParanoid" id="A0A1Y2FZW1"/>
<keyword evidence="2 4" id="KW-0808">Transferase</keyword>
<dbReference type="PANTHER" id="PTHR18895">
    <property type="entry name" value="HEMK METHYLTRANSFERASE"/>
    <property type="match status" value="1"/>
</dbReference>
<evidence type="ECO:0000256" key="2">
    <source>
        <dbReference type="ARBA" id="ARBA00022679"/>
    </source>
</evidence>
<evidence type="ECO:0000313" key="4">
    <source>
        <dbReference type="EMBL" id="ORY89707.1"/>
    </source>
</evidence>
<dbReference type="CDD" id="cd02440">
    <property type="entry name" value="AdoMet_MTases"/>
    <property type="match status" value="1"/>
</dbReference>
<dbReference type="InterPro" id="IPR050320">
    <property type="entry name" value="N5-glutamine_MTase"/>
</dbReference>
<gene>
    <name evidence="4" type="ORF">BCR35DRAFT_350147</name>
</gene>
<dbReference type="NCBIfam" id="TIGR00536">
    <property type="entry name" value="hemK_fam"/>
    <property type="match status" value="1"/>
</dbReference>
<dbReference type="InterPro" id="IPR002052">
    <property type="entry name" value="DNA_methylase_N6_adenine_CS"/>
</dbReference>
<dbReference type="OrthoDB" id="269872at2759"/>
<protein>
    <submittedName>
        <fullName evidence="4">S-adenosyl-L-methionine-dependent methyltransferase</fullName>
    </submittedName>
</protein>
<evidence type="ECO:0000256" key="1">
    <source>
        <dbReference type="ARBA" id="ARBA00022603"/>
    </source>
</evidence>
<keyword evidence="3" id="KW-0949">S-adenosyl-L-methionine</keyword>
<dbReference type="PANTHER" id="PTHR18895:SF74">
    <property type="entry name" value="MTRF1L RELEASE FACTOR GLUTAMINE METHYLTRANSFERASE"/>
    <property type="match status" value="1"/>
</dbReference>
<dbReference type="Gene3D" id="3.40.50.150">
    <property type="entry name" value="Vaccinia Virus protein VP39"/>
    <property type="match status" value="1"/>
</dbReference>
<dbReference type="SUPFAM" id="SSF53335">
    <property type="entry name" value="S-adenosyl-L-methionine-dependent methyltransferases"/>
    <property type="match status" value="1"/>
</dbReference>
<name>A0A1Y2FZW1_9BASI</name>
<dbReference type="Proteomes" id="UP000193467">
    <property type="component" value="Unassembled WGS sequence"/>
</dbReference>
<organism evidence="4 5">
    <name type="scientific">Leucosporidium creatinivorum</name>
    <dbReference type="NCBI Taxonomy" id="106004"/>
    <lineage>
        <taxon>Eukaryota</taxon>
        <taxon>Fungi</taxon>
        <taxon>Dikarya</taxon>
        <taxon>Basidiomycota</taxon>
        <taxon>Pucciniomycotina</taxon>
        <taxon>Microbotryomycetes</taxon>
        <taxon>Leucosporidiales</taxon>
        <taxon>Leucosporidium</taxon>
    </lineage>
</organism>
<dbReference type="InterPro" id="IPR004556">
    <property type="entry name" value="HemK-like"/>
</dbReference>
<dbReference type="AlphaFoldDB" id="A0A1Y2FZW1"/>
<dbReference type="EMBL" id="MCGR01000005">
    <property type="protein sequence ID" value="ORY89707.1"/>
    <property type="molecule type" value="Genomic_DNA"/>
</dbReference>
<proteinExistence type="predicted"/>
<dbReference type="GO" id="GO:0008276">
    <property type="term" value="F:protein methyltransferase activity"/>
    <property type="evidence" value="ECO:0007669"/>
    <property type="project" value="InterPro"/>
</dbReference>
<comment type="caution">
    <text evidence="4">The sequence shown here is derived from an EMBL/GenBank/DDBJ whole genome shotgun (WGS) entry which is preliminary data.</text>
</comment>
<evidence type="ECO:0000313" key="5">
    <source>
        <dbReference type="Proteomes" id="UP000193467"/>
    </source>
</evidence>
<reference evidence="4 5" key="1">
    <citation type="submission" date="2016-07" db="EMBL/GenBank/DDBJ databases">
        <title>Pervasive Adenine N6-methylation of Active Genes in Fungi.</title>
        <authorList>
            <consortium name="DOE Joint Genome Institute"/>
            <person name="Mondo S.J."/>
            <person name="Dannebaum R.O."/>
            <person name="Kuo R.C."/>
            <person name="Labutti K."/>
            <person name="Haridas S."/>
            <person name="Kuo A."/>
            <person name="Salamov A."/>
            <person name="Ahrendt S.R."/>
            <person name="Lipzen A."/>
            <person name="Sullivan W."/>
            <person name="Andreopoulos W.B."/>
            <person name="Clum A."/>
            <person name="Lindquist E."/>
            <person name="Daum C."/>
            <person name="Ramamoorthy G.K."/>
            <person name="Gryganskyi A."/>
            <person name="Culley D."/>
            <person name="Magnuson J.K."/>
            <person name="James T.Y."/>
            <person name="O'Malley M.A."/>
            <person name="Stajich J.E."/>
            <person name="Spatafora J.W."/>
            <person name="Visel A."/>
            <person name="Grigoriev I.V."/>
        </authorList>
    </citation>
    <scope>NUCLEOTIDE SEQUENCE [LARGE SCALE GENOMIC DNA]</scope>
    <source>
        <strain evidence="4 5">62-1032</strain>
    </source>
</reference>
<sequence>MVDELVEQHKPLAYILGNQPFHPLPVPLLVRPPTLIPRPETEHWLSHLTTLLHPTSSKPFTILDIGTGTGCIPLALVCGLRSPSPSNSEAPNVRAIAVDKADTAVSLARENVERCKESVGDRVKILQADLFAPDFVDRVRSTSTGGGGFDLVVSNPPYIPRKEYAELARSVKGWEDRGALVGELRGGVEELEADDDGLIFYRRISDILETLLVKERQTKDPVVAFEVGAGQASAVEELLRRKGLRAESFKDQWGVERMVVGYRV</sequence>